<dbReference type="Proteomes" id="UP000799537">
    <property type="component" value="Unassembled WGS sequence"/>
</dbReference>
<dbReference type="PANTHER" id="PTHR28258:SF1">
    <property type="entry name" value="VACUOLAR SEGREGATION PROTEIN 7"/>
    <property type="match status" value="1"/>
</dbReference>
<feature type="compositionally biased region" description="Basic and acidic residues" evidence="1">
    <location>
        <begin position="271"/>
        <end position="290"/>
    </location>
</feature>
<feature type="compositionally biased region" description="Polar residues" evidence="1">
    <location>
        <begin position="604"/>
        <end position="625"/>
    </location>
</feature>
<dbReference type="AlphaFoldDB" id="A0A6A6D5F8"/>
<evidence type="ECO:0000256" key="1">
    <source>
        <dbReference type="SAM" id="MobiDB-lite"/>
    </source>
</evidence>
<feature type="region of interest" description="Disordered" evidence="1">
    <location>
        <begin position="539"/>
        <end position="676"/>
    </location>
</feature>
<feature type="compositionally biased region" description="Polar residues" evidence="1">
    <location>
        <begin position="643"/>
        <end position="656"/>
    </location>
</feature>
<keyword evidence="3" id="KW-1185">Reference proteome</keyword>
<feature type="compositionally biased region" description="Polar residues" evidence="1">
    <location>
        <begin position="664"/>
        <end position="676"/>
    </location>
</feature>
<feature type="compositionally biased region" description="Polar residues" evidence="1">
    <location>
        <begin position="185"/>
        <end position="210"/>
    </location>
</feature>
<dbReference type="GO" id="GO:0070772">
    <property type="term" value="C:PAS complex"/>
    <property type="evidence" value="ECO:0007669"/>
    <property type="project" value="TreeGrafter"/>
</dbReference>
<organism evidence="2 3">
    <name type="scientific">Zasmidium cellare ATCC 36951</name>
    <dbReference type="NCBI Taxonomy" id="1080233"/>
    <lineage>
        <taxon>Eukaryota</taxon>
        <taxon>Fungi</taxon>
        <taxon>Dikarya</taxon>
        <taxon>Ascomycota</taxon>
        <taxon>Pezizomycotina</taxon>
        <taxon>Dothideomycetes</taxon>
        <taxon>Dothideomycetidae</taxon>
        <taxon>Mycosphaerellales</taxon>
        <taxon>Mycosphaerellaceae</taxon>
        <taxon>Zasmidium</taxon>
    </lineage>
</organism>
<dbReference type="EMBL" id="ML993579">
    <property type="protein sequence ID" value="KAF2173369.1"/>
    <property type="molecule type" value="Genomic_DNA"/>
</dbReference>
<feature type="compositionally biased region" description="Polar residues" evidence="1">
    <location>
        <begin position="144"/>
        <end position="154"/>
    </location>
</feature>
<feature type="compositionally biased region" description="Polar residues" evidence="1">
    <location>
        <begin position="292"/>
        <end position="312"/>
    </location>
</feature>
<accession>A0A6A6D5F8</accession>
<feature type="compositionally biased region" description="Basic and acidic residues" evidence="1">
    <location>
        <begin position="859"/>
        <end position="875"/>
    </location>
</feature>
<feature type="compositionally biased region" description="Basic residues" evidence="1">
    <location>
        <begin position="626"/>
        <end position="639"/>
    </location>
</feature>
<proteinExistence type="predicted"/>
<dbReference type="GO" id="GO:0010513">
    <property type="term" value="P:positive regulation of phosphatidylinositol biosynthetic process"/>
    <property type="evidence" value="ECO:0007669"/>
    <property type="project" value="TreeGrafter"/>
</dbReference>
<feature type="compositionally biased region" description="Polar residues" evidence="1">
    <location>
        <begin position="95"/>
        <end position="104"/>
    </location>
</feature>
<dbReference type="GO" id="GO:0000329">
    <property type="term" value="C:fungal-type vacuole membrane"/>
    <property type="evidence" value="ECO:0007669"/>
    <property type="project" value="TreeGrafter"/>
</dbReference>
<evidence type="ECO:0000313" key="3">
    <source>
        <dbReference type="Proteomes" id="UP000799537"/>
    </source>
</evidence>
<dbReference type="OrthoDB" id="1204at2759"/>
<feature type="compositionally biased region" description="Low complexity" evidence="1">
    <location>
        <begin position="317"/>
        <end position="331"/>
    </location>
</feature>
<dbReference type="InterPro" id="IPR024260">
    <property type="entry name" value="Vac7"/>
</dbReference>
<dbReference type="Pfam" id="PF12751">
    <property type="entry name" value="Vac7"/>
    <property type="match status" value="2"/>
</dbReference>
<feature type="compositionally biased region" description="Polar residues" evidence="1">
    <location>
        <begin position="65"/>
        <end position="86"/>
    </location>
</feature>
<protein>
    <submittedName>
        <fullName evidence="2">Uncharacterized protein</fullName>
    </submittedName>
</protein>
<feature type="compositionally biased region" description="Low complexity" evidence="1">
    <location>
        <begin position="168"/>
        <end position="179"/>
    </location>
</feature>
<feature type="compositionally biased region" description="Polar residues" evidence="1">
    <location>
        <begin position="335"/>
        <end position="347"/>
    </location>
</feature>
<feature type="region of interest" description="Disordered" evidence="1">
    <location>
        <begin position="690"/>
        <end position="718"/>
    </location>
</feature>
<sequence length="1012" mass="111382">MANKDSNTDFRSLTGQGETVEPANNSNGSSPTVSRKGPQKPQSSQSSQSTTPTPTPTLRKSSSSNLAPQTASPLAASPHTSRNTSPIRKDKPPTISGNLSTQPSAAAIQRALSASSVPQLQQQQQQGGAVTEAVSKLPRVPKSASASGENTPSWPVSPRLKSPPPSGPTSRRGSAAAAAQRRDQPTTPSIEVISSTPQNNHNTSPVVSRQASRDNQRPDPQLQPPPPPKASSRGASGKSMLETVQENSADAQEPSPAAVQATADLKPLTKISDDESKSPKREAPKQEGEQKPAQQGESGSESAGNKSDSNQSRGRRQSASQPASNSAQQRPKNTAPKSSYSLTTTKSRAGDGKQGMTVETETVQSIPQSGLAPAGEGANRLRTDNSGSIRLKASNETIRPKKERKKADRQKRSVNQGSGMSYTAHSSFHLRRLYEDRRYVSAYESLYYNALRQRKDELAQQQSPVPASRVKRARSMIWREEDDEKEISVSALQRPTFPHVLKHAFSTGILGTLSDRFVRKATSKADLFEARVANAVDEANTSDSDETFVYESNPPEPQRRGRHHSRTPSVTSSHSMAEQQPRGAIRGFGDAFDERRVGGKRSMKFSSNPYNDVDSPESNSGTVRTHTPRHIGRFGRGGHHSATYEQDSPFTQASKLRQNHQRSRPNSPKSPHSMQFRSAGFFAGNRKQEPYDFDAEQNADDERTPLMGTVRGPRGMRNSRRLHSSVHEMDDEDEDDSRWRWWSGRYSACCLTTLVIILVVFSAIGFVFSANRPLYDIEIHEIKNVLASEQELFLDLKVGAINPNTLSISVADMDVNIFAKSKHVGSHKPKDGAKESGRREERRSSGSGDDRNPNPIQDPDGHWHAPGSDGKDSDLEKDAQTMLLGRIFHFDQALSFDASPVKQKKHYSMGQVRLTKPGNKTEIRGSERWEQVIQYPFELIVRGVLRYQLPISARIQSAAVGASVMVHPEEGIDDRGNMRLEPIDHSEHWQWIDWPDVYDDDRVEGNKVEEIE</sequence>
<evidence type="ECO:0000313" key="2">
    <source>
        <dbReference type="EMBL" id="KAF2173369.1"/>
    </source>
</evidence>
<feature type="compositionally biased region" description="Polar residues" evidence="1">
    <location>
        <begin position="567"/>
        <end position="578"/>
    </location>
</feature>
<reference evidence="2" key="1">
    <citation type="journal article" date="2020" name="Stud. Mycol.">
        <title>101 Dothideomycetes genomes: a test case for predicting lifestyles and emergence of pathogens.</title>
        <authorList>
            <person name="Haridas S."/>
            <person name="Albert R."/>
            <person name="Binder M."/>
            <person name="Bloem J."/>
            <person name="Labutti K."/>
            <person name="Salamov A."/>
            <person name="Andreopoulos B."/>
            <person name="Baker S."/>
            <person name="Barry K."/>
            <person name="Bills G."/>
            <person name="Bluhm B."/>
            <person name="Cannon C."/>
            <person name="Castanera R."/>
            <person name="Culley D."/>
            <person name="Daum C."/>
            <person name="Ezra D."/>
            <person name="Gonzalez J."/>
            <person name="Henrissat B."/>
            <person name="Kuo A."/>
            <person name="Liang C."/>
            <person name="Lipzen A."/>
            <person name="Lutzoni F."/>
            <person name="Magnuson J."/>
            <person name="Mondo S."/>
            <person name="Nolan M."/>
            <person name="Ohm R."/>
            <person name="Pangilinan J."/>
            <person name="Park H.-J."/>
            <person name="Ramirez L."/>
            <person name="Alfaro M."/>
            <person name="Sun H."/>
            <person name="Tritt A."/>
            <person name="Yoshinaga Y."/>
            <person name="Zwiers L.-H."/>
            <person name="Turgeon B."/>
            <person name="Goodwin S."/>
            <person name="Spatafora J."/>
            <person name="Crous P."/>
            <person name="Grigoriev I."/>
        </authorList>
    </citation>
    <scope>NUCLEOTIDE SEQUENCE</scope>
    <source>
        <strain evidence="2">ATCC 36951</strain>
    </source>
</reference>
<dbReference type="GO" id="GO:0000011">
    <property type="term" value="P:vacuole inheritance"/>
    <property type="evidence" value="ECO:0007669"/>
    <property type="project" value="TreeGrafter"/>
</dbReference>
<gene>
    <name evidence="2" type="ORF">M409DRAFT_15654</name>
</gene>
<feature type="region of interest" description="Disordered" evidence="1">
    <location>
        <begin position="1"/>
        <end position="421"/>
    </location>
</feature>
<name>A0A6A6D5F8_ZASCE</name>
<feature type="compositionally biased region" description="Basic and acidic residues" evidence="1">
    <location>
        <begin position="828"/>
        <end position="852"/>
    </location>
</feature>
<feature type="compositionally biased region" description="Polar residues" evidence="1">
    <location>
        <begin position="9"/>
        <end position="33"/>
    </location>
</feature>
<feature type="compositionally biased region" description="Polar residues" evidence="1">
    <location>
        <begin position="357"/>
        <end position="368"/>
    </location>
</feature>
<dbReference type="RefSeq" id="XP_033674258.1">
    <property type="nucleotide sequence ID" value="XM_033803285.1"/>
</dbReference>
<feature type="region of interest" description="Disordered" evidence="1">
    <location>
        <begin position="822"/>
        <end position="875"/>
    </location>
</feature>
<feature type="compositionally biased region" description="Low complexity" evidence="1">
    <location>
        <begin position="39"/>
        <end position="64"/>
    </location>
</feature>
<dbReference type="GO" id="GO:1903778">
    <property type="term" value="P:protein localization to vacuolar membrane"/>
    <property type="evidence" value="ECO:0007669"/>
    <property type="project" value="TreeGrafter"/>
</dbReference>
<dbReference type="GeneID" id="54556557"/>
<dbReference type="PANTHER" id="PTHR28258">
    <property type="entry name" value="VACUOLAR SEGREGATION PROTEIN 7"/>
    <property type="match status" value="1"/>
</dbReference>